<reference evidence="12" key="1">
    <citation type="journal article" date="2020" name="mSystems">
        <title>Genome- and Community-Level Interaction Insights into Carbon Utilization and Element Cycling Functions of Hydrothermarchaeota in Hydrothermal Sediment.</title>
        <authorList>
            <person name="Zhou Z."/>
            <person name="Liu Y."/>
            <person name="Xu W."/>
            <person name="Pan J."/>
            <person name="Luo Z.H."/>
            <person name="Li M."/>
        </authorList>
    </citation>
    <scope>NUCLEOTIDE SEQUENCE [LARGE SCALE GENOMIC DNA]</scope>
    <source>
        <strain evidence="12">SpSt-500</strain>
    </source>
</reference>
<comment type="catalytic activity">
    <reaction evidence="7">
        <text>C-terminal L-cysteinyl-[HypE protein] + carbamoyl phosphate + ATP + H2O = C-terminal S-carboxamide-L-cysteinyl-[HypE protein] + AMP + phosphate + diphosphate + H(+)</text>
        <dbReference type="Rhea" id="RHEA:55636"/>
        <dbReference type="Rhea" id="RHEA-COMP:14247"/>
        <dbReference type="Rhea" id="RHEA-COMP:14392"/>
        <dbReference type="ChEBI" id="CHEBI:15377"/>
        <dbReference type="ChEBI" id="CHEBI:15378"/>
        <dbReference type="ChEBI" id="CHEBI:30616"/>
        <dbReference type="ChEBI" id="CHEBI:33019"/>
        <dbReference type="ChEBI" id="CHEBI:43474"/>
        <dbReference type="ChEBI" id="CHEBI:58228"/>
        <dbReference type="ChEBI" id="CHEBI:76913"/>
        <dbReference type="ChEBI" id="CHEBI:139126"/>
        <dbReference type="ChEBI" id="CHEBI:456215"/>
    </reaction>
</comment>
<dbReference type="GO" id="GO:0016743">
    <property type="term" value="F:carboxyl- or carbamoyltransferase activity"/>
    <property type="evidence" value="ECO:0007669"/>
    <property type="project" value="UniProtKB-UniRule"/>
</dbReference>
<name>A0A832DNL7_9BACT</name>
<sequence length="782" mass="88367">MKQRFQILIQGAVQGVGFRPFVYKLAHELNLNGIIANNVNGVSIDVEGDEYLLNEFISRIKSEKPAHSIINNINIGKFELKGYDDFKIIDSESQGEPDAIILPDIAVCDECLSEMFDPDNRRFLYPFINCTNCGPRFSIIESLPYDRSNTSMKQFEMCDECKSEYENPLDRRFHAQPIACPKCGPQVQLLNHHGKIICEREVAISETVQKIKEGKIIALKGLGGFQLIVNAGIDDAVKILRHRKHRDEKPFALMFPSIEMIKEHCIVSGVEENTLLSSESPIVLLRKKSDFRYPVSCIQHPTKWRAASSISESVAPKNPYLGVMLPYTPLHHLIIKEFGQPVIATSGNISEEPMCIDENEAIERLSGIVDYFLVHNRPIIRPVDDSVVRIVKDKLVILRRARGYSPLPLSITNAAEENFICVGGHLKNTVSVKKGNKVFISQHIGDLENTEAEKYFRNTISDFKQMYKVNPAYLVHDLHPDYTSTKYCSAQNLKAIPVQHHLAHIAGCYEENHLEGKCFAVCWDGTGYGFDKTIWGGEFFTYSEEEFSRVAHFKKFRIPGGDAAIKDTRRSLTGILYEIFGNDIPFAKLNRAIPENELLLFAQMLDKNINCFATTSVGRIFDAVSSLLNICSKSSYEGQAAMMLEFAADQTTLSRYDFNLTDNSIFIVDWQPMFEQMIDEIFRGIDASVISAKFHNTLVEIIITLSKKIGLTDIILTGGCFQNVFLLERTIDRLVEEKFNPHWNKIVPTNDGGISFGQAVFANHILKRQNKTKINQTEKIGA</sequence>
<dbReference type="InterPro" id="IPR055128">
    <property type="entry name" value="HypF_C_2"/>
</dbReference>
<dbReference type="GO" id="GO:0016874">
    <property type="term" value="F:ligase activity"/>
    <property type="evidence" value="ECO:0007669"/>
    <property type="project" value="UniProtKB-UniRule"/>
</dbReference>
<keyword evidence="6" id="KW-0862">Zinc</keyword>
<evidence type="ECO:0000313" key="12">
    <source>
        <dbReference type="EMBL" id="HGT48336.1"/>
    </source>
</evidence>
<dbReference type="Pfam" id="PF00708">
    <property type="entry name" value="Acylphosphatase"/>
    <property type="match status" value="1"/>
</dbReference>
<dbReference type="Gene3D" id="3.30.420.360">
    <property type="match status" value="1"/>
</dbReference>
<evidence type="ECO:0000256" key="4">
    <source>
        <dbReference type="ARBA" id="ARBA00022723"/>
    </source>
</evidence>
<dbReference type="InterPro" id="IPR017945">
    <property type="entry name" value="DHBP_synth_RibB-like_a/b_dom"/>
</dbReference>
<evidence type="ECO:0000256" key="2">
    <source>
        <dbReference type="ARBA" id="ARBA00008097"/>
    </source>
</evidence>
<dbReference type="NCBIfam" id="TIGR00143">
    <property type="entry name" value="hypF"/>
    <property type="match status" value="1"/>
</dbReference>
<evidence type="ECO:0000259" key="11">
    <source>
        <dbReference type="PROSITE" id="PS51163"/>
    </source>
</evidence>
<keyword evidence="12" id="KW-0808">Transferase</keyword>
<dbReference type="SUPFAM" id="SSF53067">
    <property type="entry name" value="Actin-like ATPase domain"/>
    <property type="match status" value="1"/>
</dbReference>
<dbReference type="Pfam" id="PF17788">
    <property type="entry name" value="HypF_C"/>
    <property type="match status" value="1"/>
</dbReference>
<dbReference type="InterPro" id="IPR043129">
    <property type="entry name" value="ATPase_NBD"/>
</dbReference>
<evidence type="ECO:0000256" key="6">
    <source>
        <dbReference type="ARBA" id="ARBA00022833"/>
    </source>
</evidence>
<evidence type="ECO:0000259" key="10">
    <source>
        <dbReference type="PROSITE" id="PS51160"/>
    </source>
</evidence>
<organism evidence="12">
    <name type="scientific">Ignavibacterium album</name>
    <dbReference type="NCBI Taxonomy" id="591197"/>
    <lineage>
        <taxon>Bacteria</taxon>
        <taxon>Pseudomonadati</taxon>
        <taxon>Ignavibacteriota</taxon>
        <taxon>Ignavibacteria</taxon>
        <taxon>Ignavibacteriales</taxon>
        <taxon>Ignavibacteriaceae</taxon>
        <taxon>Ignavibacterium</taxon>
    </lineage>
</organism>
<feature type="active site" evidence="9">
    <location>
        <position position="37"/>
    </location>
</feature>
<evidence type="ECO:0000256" key="7">
    <source>
        <dbReference type="ARBA" id="ARBA00048220"/>
    </source>
</evidence>
<comment type="catalytic activity">
    <reaction evidence="9">
        <text>an acyl phosphate + H2O = a carboxylate + phosphate + H(+)</text>
        <dbReference type="Rhea" id="RHEA:14965"/>
        <dbReference type="ChEBI" id="CHEBI:15377"/>
        <dbReference type="ChEBI" id="CHEBI:15378"/>
        <dbReference type="ChEBI" id="CHEBI:29067"/>
        <dbReference type="ChEBI" id="CHEBI:43474"/>
        <dbReference type="ChEBI" id="CHEBI:59918"/>
        <dbReference type="EC" id="3.6.1.7"/>
    </reaction>
</comment>
<dbReference type="InterPro" id="IPR011125">
    <property type="entry name" value="Znf_HypF"/>
</dbReference>
<dbReference type="PROSITE" id="PS51163">
    <property type="entry name" value="YRDC"/>
    <property type="match status" value="1"/>
</dbReference>
<comment type="similarity">
    <text evidence="2 8">Belongs to the carbamoyltransferase HypF family.</text>
</comment>
<dbReference type="InterPro" id="IPR036046">
    <property type="entry name" value="Acylphosphatase-like_dom_sf"/>
</dbReference>
<gene>
    <name evidence="12" type="primary">hypF</name>
    <name evidence="12" type="ORF">ENS56_09890</name>
</gene>
<dbReference type="EMBL" id="DSVI01000014">
    <property type="protein sequence ID" value="HGT48336.1"/>
    <property type="molecule type" value="Genomic_DNA"/>
</dbReference>
<dbReference type="InterPro" id="IPR051060">
    <property type="entry name" value="Carbamoyltrans_HypF-like"/>
</dbReference>
<dbReference type="PROSITE" id="PS51160">
    <property type="entry name" value="ACYLPHOSPHATASE_3"/>
    <property type="match status" value="1"/>
</dbReference>
<comment type="caution">
    <text evidence="12">The sequence shown here is derived from an EMBL/GenBank/DDBJ whole genome shotgun (WGS) entry which is preliminary data.</text>
</comment>
<dbReference type="PANTHER" id="PTHR42959:SF1">
    <property type="entry name" value="CARBAMOYLTRANSFERASE HYPF"/>
    <property type="match status" value="1"/>
</dbReference>
<dbReference type="InterPro" id="IPR006070">
    <property type="entry name" value="Sua5-like_dom"/>
</dbReference>
<keyword evidence="9" id="KW-0378">Hydrolase</keyword>
<keyword evidence="3" id="KW-0436">Ligase</keyword>
<dbReference type="Pfam" id="PF07503">
    <property type="entry name" value="zf-HYPF"/>
    <property type="match status" value="2"/>
</dbReference>
<dbReference type="Gene3D" id="3.90.870.50">
    <property type="match status" value="1"/>
</dbReference>
<dbReference type="Gene3D" id="3.30.110.120">
    <property type="match status" value="1"/>
</dbReference>
<feature type="domain" description="Acylphosphatase-like" evidence="10">
    <location>
        <begin position="4"/>
        <end position="90"/>
    </location>
</feature>
<dbReference type="Gene3D" id="3.30.420.40">
    <property type="match status" value="1"/>
</dbReference>
<dbReference type="GO" id="GO:0003725">
    <property type="term" value="F:double-stranded RNA binding"/>
    <property type="evidence" value="ECO:0007669"/>
    <property type="project" value="InterPro"/>
</dbReference>
<dbReference type="UniPathway" id="UPA00335"/>
<evidence type="ECO:0000256" key="9">
    <source>
        <dbReference type="PROSITE-ProRule" id="PRU00520"/>
    </source>
</evidence>
<comment type="pathway">
    <text evidence="1">Protein modification; [NiFe] hydrogenase maturation.</text>
</comment>
<dbReference type="SUPFAM" id="SSF55821">
    <property type="entry name" value="YrdC/RibB"/>
    <property type="match status" value="1"/>
</dbReference>
<dbReference type="InterPro" id="IPR004421">
    <property type="entry name" value="Carbamoyltransferase_HypF"/>
</dbReference>
<dbReference type="GO" id="GO:0008270">
    <property type="term" value="F:zinc ion binding"/>
    <property type="evidence" value="ECO:0007669"/>
    <property type="project" value="UniProtKB-KW"/>
</dbReference>
<evidence type="ECO:0000256" key="1">
    <source>
        <dbReference type="ARBA" id="ARBA00004711"/>
    </source>
</evidence>
<accession>A0A832DNL7</accession>
<dbReference type="Pfam" id="PF22521">
    <property type="entry name" value="HypF_C_2"/>
    <property type="match status" value="1"/>
</dbReference>
<keyword evidence="5" id="KW-0863">Zinc-finger</keyword>
<proteinExistence type="inferred from homology"/>
<dbReference type="AlphaFoldDB" id="A0A832DNL7"/>
<feature type="active site" evidence="9">
    <location>
        <position position="19"/>
    </location>
</feature>
<dbReference type="Pfam" id="PF01300">
    <property type="entry name" value="Sua5_yciO_yrdC"/>
    <property type="match status" value="1"/>
</dbReference>
<dbReference type="GO" id="GO:0051604">
    <property type="term" value="P:protein maturation"/>
    <property type="evidence" value="ECO:0007669"/>
    <property type="project" value="TreeGrafter"/>
</dbReference>
<evidence type="ECO:0000256" key="3">
    <source>
        <dbReference type="ARBA" id="ARBA00022598"/>
    </source>
</evidence>
<dbReference type="PANTHER" id="PTHR42959">
    <property type="entry name" value="CARBAMOYLTRANSFERASE"/>
    <property type="match status" value="1"/>
</dbReference>
<dbReference type="InterPro" id="IPR041440">
    <property type="entry name" value="HypF_C"/>
</dbReference>
<dbReference type="PIRSF" id="PIRSF006256">
    <property type="entry name" value="CMPcnvr_hdrg_mat"/>
    <property type="match status" value="1"/>
</dbReference>
<protein>
    <recommendedName>
        <fullName evidence="8">Carbamoyltransferase</fullName>
        <ecNumber evidence="8">6.2.-.-</ecNumber>
    </recommendedName>
</protein>
<dbReference type="GO" id="GO:0003998">
    <property type="term" value="F:acylphosphatase activity"/>
    <property type="evidence" value="ECO:0007669"/>
    <property type="project" value="UniProtKB-EC"/>
</dbReference>
<keyword evidence="4" id="KW-0479">Metal-binding</keyword>
<feature type="domain" description="YrdC-like" evidence="11">
    <location>
        <begin position="201"/>
        <end position="403"/>
    </location>
</feature>
<dbReference type="SUPFAM" id="SSF54975">
    <property type="entry name" value="Acylphosphatase/BLUF domain-like"/>
    <property type="match status" value="1"/>
</dbReference>
<dbReference type="InterPro" id="IPR001792">
    <property type="entry name" value="Acylphosphatase-like_dom"/>
</dbReference>
<evidence type="ECO:0000256" key="5">
    <source>
        <dbReference type="ARBA" id="ARBA00022771"/>
    </source>
</evidence>
<dbReference type="PROSITE" id="PS00150">
    <property type="entry name" value="ACYLPHOSPHATASE_1"/>
    <property type="match status" value="1"/>
</dbReference>
<dbReference type="EC" id="6.2.-.-" evidence="8"/>
<dbReference type="InterPro" id="IPR017968">
    <property type="entry name" value="Acylphosphatase_CS"/>
</dbReference>
<evidence type="ECO:0000256" key="8">
    <source>
        <dbReference type="PIRNR" id="PIRNR006256"/>
    </source>
</evidence>